<dbReference type="Gene3D" id="1.10.10.60">
    <property type="entry name" value="Homeodomain-like"/>
    <property type="match status" value="1"/>
</dbReference>
<evidence type="ECO:0000256" key="1">
    <source>
        <dbReference type="ARBA" id="ARBA00023015"/>
    </source>
</evidence>
<feature type="region of interest" description="Disordered" evidence="5">
    <location>
        <begin position="91"/>
        <end position="134"/>
    </location>
</feature>
<dbReference type="PANTHER" id="PTHR30055">
    <property type="entry name" value="HTH-TYPE TRANSCRIPTIONAL REGULATOR RUTR"/>
    <property type="match status" value="1"/>
</dbReference>
<feature type="domain" description="HTH tetR-type" evidence="6">
    <location>
        <begin position="32"/>
        <end position="92"/>
    </location>
</feature>
<proteinExistence type="predicted"/>
<evidence type="ECO:0000313" key="8">
    <source>
        <dbReference type="Proteomes" id="UP000614047"/>
    </source>
</evidence>
<dbReference type="Pfam" id="PF00440">
    <property type="entry name" value="TetR_N"/>
    <property type="match status" value="1"/>
</dbReference>
<evidence type="ECO:0000259" key="6">
    <source>
        <dbReference type="PROSITE" id="PS50977"/>
    </source>
</evidence>
<dbReference type="GO" id="GO:0003700">
    <property type="term" value="F:DNA-binding transcription factor activity"/>
    <property type="evidence" value="ECO:0007669"/>
    <property type="project" value="TreeGrafter"/>
</dbReference>
<keyword evidence="1" id="KW-0805">Transcription regulation</keyword>
<dbReference type="PANTHER" id="PTHR30055:SF151">
    <property type="entry name" value="TRANSCRIPTIONAL REGULATORY PROTEIN"/>
    <property type="match status" value="1"/>
</dbReference>
<evidence type="ECO:0000256" key="5">
    <source>
        <dbReference type="SAM" id="MobiDB-lite"/>
    </source>
</evidence>
<name>A0A931DGG6_9ACTN</name>
<protein>
    <submittedName>
        <fullName evidence="7">AcrR family transcriptional regulator</fullName>
    </submittedName>
</protein>
<accession>A0A931DGG6</accession>
<dbReference type="InterPro" id="IPR050109">
    <property type="entry name" value="HTH-type_TetR-like_transc_reg"/>
</dbReference>
<dbReference type="EMBL" id="JADOUA010000001">
    <property type="protein sequence ID" value="MBG6090704.1"/>
    <property type="molecule type" value="Genomic_DNA"/>
</dbReference>
<dbReference type="PROSITE" id="PS50977">
    <property type="entry name" value="HTH_TETR_2"/>
    <property type="match status" value="1"/>
</dbReference>
<evidence type="ECO:0000256" key="2">
    <source>
        <dbReference type="ARBA" id="ARBA00023125"/>
    </source>
</evidence>
<dbReference type="GO" id="GO:0045892">
    <property type="term" value="P:negative regulation of DNA-templated transcription"/>
    <property type="evidence" value="ECO:0007669"/>
    <property type="project" value="InterPro"/>
</dbReference>
<dbReference type="InterPro" id="IPR036271">
    <property type="entry name" value="Tet_transcr_reg_TetR-rel_C_sf"/>
</dbReference>
<dbReference type="InterPro" id="IPR001647">
    <property type="entry name" value="HTH_TetR"/>
</dbReference>
<reference evidence="7" key="1">
    <citation type="submission" date="2020-11" db="EMBL/GenBank/DDBJ databases">
        <title>Sequencing the genomes of 1000 actinobacteria strains.</title>
        <authorList>
            <person name="Klenk H.-P."/>
        </authorList>
    </citation>
    <scope>NUCLEOTIDE SEQUENCE</scope>
    <source>
        <strain evidence="7">DSM 43175</strain>
    </source>
</reference>
<dbReference type="SUPFAM" id="SSF48498">
    <property type="entry name" value="Tetracyclin repressor-like, C-terminal domain"/>
    <property type="match status" value="1"/>
</dbReference>
<keyword evidence="8" id="KW-1185">Reference proteome</keyword>
<feature type="DNA-binding region" description="H-T-H motif" evidence="4">
    <location>
        <begin position="55"/>
        <end position="74"/>
    </location>
</feature>
<dbReference type="InterPro" id="IPR009057">
    <property type="entry name" value="Homeodomain-like_sf"/>
</dbReference>
<dbReference type="Proteomes" id="UP000614047">
    <property type="component" value="Unassembled WGS sequence"/>
</dbReference>
<keyword evidence="2 4" id="KW-0238">DNA-binding</keyword>
<organism evidence="7 8">
    <name type="scientific">Actinomadura viridis</name>
    <dbReference type="NCBI Taxonomy" id="58110"/>
    <lineage>
        <taxon>Bacteria</taxon>
        <taxon>Bacillati</taxon>
        <taxon>Actinomycetota</taxon>
        <taxon>Actinomycetes</taxon>
        <taxon>Streptosporangiales</taxon>
        <taxon>Thermomonosporaceae</taxon>
        <taxon>Actinomadura</taxon>
    </lineage>
</organism>
<dbReference type="Gene3D" id="1.10.357.10">
    <property type="entry name" value="Tetracycline Repressor, domain 2"/>
    <property type="match status" value="1"/>
</dbReference>
<gene>
    <name evidence="7" type="ORF">IW256_004817</name>
</gene>
<evidence type="ECO:0000313" key="7">
    <source>
        <dbReference type="EMBL" id="MBG6090704.1"/>
    </source>
</evidence>
<dbReference type="GO" id="GO:0000976">
    <property type="term" value="F:transcription cis-regulatory region binding"/>
    <property type="evidence" value="ECO:0007669"/>
    <property type="project" value="TreeGrafter"/>
</dbReference>
<evidence type="ECO:0000256" key="3">
    <source>
        <dbReference type="ARBA" id="ARBA00023163"/>
    </source>
</evidence>
<feature type="compositionally biased region" description="Basic and acidic residues" evidence="5">
    <location>
        <begin position="104"/>
        <end position="115"/>
    </location>
</feature>
<dbReference type="SUPFAM" id="SSF46689">
    <property type="entry name" value="Homeodomain-like"/>
    <property type="match status" value="1"/>
</dbReference>
<sequence>MTTEHSGAGDPGRTLELLWGVQGRPRRGPRPRLTVEEIVRAATALADAEGLDALSMRRIAERLGVAPMSIYTYVPGKSELIDLMLDRAYGELTPPPESTAGEGTARDRDRDRDRDEGTDDASGEGGQGRPPGWRRRLEHIARENWALFHRHPWMLQVVTARPPMGPNLLGKYEYELRAVDGLGLSDLEMDSVVALVNGFAESSARVSVHAAQAEQRTGMNDEEWWRATAPVLEKLIDLERYPLGSRVGTVAGREHGGAVGPGHAFEFGLRRVLDGIEVLIRSR</sequence>
<dbReference type="Pfam" id="PF02909">
    <property type="entry name" value="TetR_C_1"/>
    <property type="match status" value="1"/>
</dbReference>
<dbReference type="RefSeq" id="WP_197013132.1">
    <property type="nucleotide sequence ID" value="NZ_BAABES010000011.1"/>
</dbReference>
<keyword evidence="3" id="KW-0804">Transcription</keyword>
<evidence type="ECO:0000256" key="4">
    <source>
        <dbReference type="PROSITE-ProRule" id="PRU00335"/>
    </source>
</evidence>
<comment type="caution">
    <text evidence="7">The sequence shown here is derived from an EMBL/GenBank/DDBJ whole genome shotgun (WGS) entry which is preliminary data.</text>
</comment>
<dbReference type="InterPro" id="IPR004111">
    <property type="entry name" value="Repressor_TetR_C"/>
</dbReference>
<dbReference type="AlphaFoldDB" id="A0A931DGG6"/>